<reference evidence="1 2" key="1">
    <citation type="submission" date="2018-06" db="EMBL/GenBank/DDBJ databases">
        <title>Genomic Encyclopedia of Archaeal and Bacterial Type Strains, Phase II (KMG-II): from individual species to whole genera.</title>
        <authorList>
            <person name="Goeker M."/>
        </authorList>
    </citation>
    <scope>NUCLEOTIDE SEQUENCE [LARGE SCALE GENOMIC DNA]</scope>
    <source>
        <strain evidence="1 2">T4</strain>
    </source>
</reference>
<evidence type="ECO:0000313" key="2">
    <source>
        <dbReference type="Proteomes" id="UP000248917"/>
    </source>
</evidence>
<comment type="caution">
    <text evidence="1">The sequence shown here is derived from an EMBL/GenBank/DDBJ whole genome shotgun (WGS) entry which is preliminary data.</text>
</comment>
<evidence type="ECO:0008006" key="3">
    <source>
        <dbReference type="Google" id="ProtNLM"/>
    </source>
</evidence>
<dbReference type="PANTHER" id="PTHR41339:SF1">
    <property type="entry name" value="SECRETED PROTEIN"/>
    <property type="match status" value="1"/>
</dbReference>
<keyword evidence="2" id="KW-1185">Reference proteome</keyword>
<name>A0A326RYQ2_9BACT</name>
<organism evidence="1 2">
    <name type="scientific">Algoriphagus aquaeductus</name>
    <dbReference type="NCBI Taxonomy" id="475299"/>
    <lineage>
        <taxon>Bacteria</taxon>
        <taxon>Pseudomonadati</taxon>
        <taxon>Bacteroidota</taxon>
        <taxon>Cytophagia</taxon>
        <taxon>Cytophagales</taxon>
        <taxon>Cyclobacteriaceae</taxon>
        <taxon>Algoriphagus</taxon>
    </lineage>
</organism>
<proteinExistence type="predicted"/>
<dbReference type="EMBL" id="QKTX01000002">
    <property type="protein sequence ID" value="PZV86491.1"/>
    <property type="molecule type" value="Genomic_DNA"/>
</dbReference>
<protein>
    <recommendedName>
        <fullName evidence="3">T9SS C-terminal target domain-containing protein</fullName>
    </recommendedName>
</protein>
<accession>A0A326RYQ2</accession>
<dbReference type="AlphaFoldDB" id="A0A326RYQ2"/>
<gene>
    <name evidence="1" type="ORF">CLV31_102391</name>
</gene>
<dbReference type="Proteomes" id="UP000248917">
    <property type="component" value="Unassembled WGS sequence"/>
</dbReference>
<dbReference type="PANTHER" id="PTHR41339">
    <property type="entry name" value="LIPL48"/>
    <property type="match status" value="1"/>
</dbReference>
<evidence type="ECO:0000313" key="1">
    <source>
        <dbReference type="EMBL" id="PZV86491.1"/>
    </source>
</evidence>
<sequence>MLILMAGVIGFVGCIEGNDRPGTDDGDNGSNIVVSSNITTNTTWETGKVYVLSGRITVTNGATLTIQPGVVVKGEVGTGANATALIIARGAKINAAGTATQPIIFTTVADEIRPGQIASPNMDPTLEGLWGGLIVLGRARGSFPGDIQEIQIEGIPASDTNGLYGGTDDADNSGVIKYISIRHGGANIGEGNEINGLTLGGVGSGTVIENVEVVANQDDGIEWFGGTVSVKNALIWNSGDDAVDTDQAWAGTLDNFIVICGVNTDHALEIDGPEGSYNAAHTVKNGSIKGHPSSEFADFRAGARGTFENLYFFNFPSPAANNNAGRGDFSLSGDNTIANFSNGVLKFAKLEATLAEGVTLQQAFRNGTDVHAATVAIRANTVGANKAAFEGWTWAAAANALADFR</sequence>